<sequence length="161" mass="17963">MTGQRDIRARLPHRFPMLLVDRVVDVVPGERLTALKAVTCNEPWYEKLGPDTPEEDFAYPRSLLVESWCQSAGVLATWDGPNPDVLDGQVMLFGSMTGVEFLRPVLPGEVLEHRVRLDRRVDDTVLFEGESRSAGETVMTVGRIVMAFRPAEALRPTAQAT</sequence>
<evidence type="ECO:0000256" key="1">
    <source>
        <dbReference type="ARBA" id="ARBA00009174"/>
    </source>
</evidence>
<dbReference type="RefSeq" id="WP_264247686.1">
    <property type="nucleotide sequence ID" value="NZ_CP107567.1"/>
</dbReference>
<comment type="similarity">
    <text evidence="1">Belongs to the thioester dehydratase family. FabZ subfamily.</text>
</comment>
<dbReference type="Pfam" id="PF07977">
    <property type="entry name" value="FabA"/>
    <property type="match status" value="1"/>
</dbReference>
<dbReference type="PANTHER" id="PTHR30272:SF1">
    <property type="entry name" value="3-HYDROXYACYL-[ACYL-CARRIER-PROTEIN] DEHYDRATASE"/>
    <property type="match status" value="1"/>
</dbReference>
<dbReference type="SUPFAM" id="SSF54637">
    <property type="entry name" value="Thioesterase/thiol ester dehydrase-isomerase"/>
    <property type="match status" value="1"/>
</dbReference>
<keyword evidence="2" id="KW-0456">Lyase</keyword>
<name>A0ABY6ICV3_STRPE</name>
<accession>A0ABY6ICV3</accession>
<dbReference type="PANTHER" id="PTHR30272">
    <property type="entry name" value="3-HYDROXYACYL-[ACYL-CARRIER-PROTEIN] DEHYDRATASE"/>
    <property type="match status" value="1"/>
</dbReference>
<dbReference type="InterPro" id="IPR029069">
    <property type="entry name" value="HotDog_dom_sf"/>
</dbReference>
<protein>
    <submittedName>
        <fullName evidence="3">Beta-hydroxyacyl-ACP dehydratase</fullName>
    </submittedName>
</protein>
<gene>
    <name evidence="3" type="ORF">OGH68_27465</name>
</gene>
<reference evidence="3" key="1">
    <citation type="submission" date="2022-10" db="EMBL/GenBank/DDBJ databases">
        <title>Cytochrome P450 Catalyzes Benzene Ring Formation in the Biosynthesis of Trialkyl-Substituted Aromatic Polyketides.</title>
        <authorList>
            <person name="Zhao E."/>
            <person name="Ge H."/>
        </authorList>
    </citation>
    <scope>NUCLEOTIDE SEQUENCE</scope>
    <source>
        <strain evidence="3">NA0869</strain>
    </source>
</reference>
<dbReference type="EMBL" id="CP107567">
    <property type="protein sequence ID" value="UYQ64827.1"/>
    <property type="molecule type" value="Genomic_DNA"/>
</dbReference>
<evidence type="ECO:0000256" key="2">
    <source>
        <dbReference type="ARBA" id="ARBA00023239"/>
    </source>
</evidence>
<proteinExistence type="inferred from homology"/>
<dbReference type="InterPro" id="IPR013114">
    <property type="entry name" value="FabA_FabZ"/>
</dbReference>
<dbReference type="Gene3D" id="3.10.129.10">
    <property type="entry name" value="Hotdog Thioesterase"/>
    <property type="match status" value="1"/>
</dbReference>
<keyword evidence="4" id="KW-1185">Reference proteome</keyword>
<evidence type="ECO:0000313" key="4">
    <source>
        <dbReference type="Proteomes" id="UP001163878"/>
    </source>
</evidence>
<evidence type="ECO:0000313" key="3">
    <source>
        <dbReference type="EMBL" id="UYQ64827.1"/>
    </source>
</evidence>
<organism evidence="3 4">
    <name type="scientific">Streptomyces peucetius</name>
    <dbReference type="NCBI Taxonomy" id="1950"/>
    <lineage>
        <taxon>Bacteria</taxon>
        <taxon>Bacillati</taxon>
        <taxon>Actinomycetota</taxon>
        <taxon>Actinomycetes</taxon>
        <taxon>Kitasatosporales</taxon>
        <taxon>Streptomycetaceae</taxon>
        <taxon>Streptomyces</taxon>
    </lineage>
</organism>
<dbReference type="Proteomes" id="UP001163878">
    <property type="component" value="Chromosome"/>
</dbReference>